<reference evidence="5" key="1">
    <citation type="submission" date="2021-05" db="EMBL/GenBank/DDBJ databases">
        <authorList>
            <person name="Alioto T."/>
            <person name="Alioto T."/>
            <person name="Gomez Garrido J."/>
        </authorList>
    </citation>
    <scope>NUCLEOTIDE SEQUENCE</scope>
</reference>
<dbReference type="SUPFAM" id="SSF52540">
    <property type="entry name" value="P-loop containing nucleoside triphosphate hydrolases"/>
    <property type="match status" value="1"/>
</dbReference>
<dbReference type="EMBL" id="HBUF01255095">
    <property type="protein sequence ID" value="CAG6681302.1"/>
    <property type="molecule type" value="Transcribed_RNA"/>
</dbReference>
<organism evidence="5">
    <name type="scientific">Cacopsylla melanoneura</name>
    <dbReference type="NCBI Taxonomy" id="428564"/>
    <lineage>
        <taxon>Eukaryota</taxon>
        <taxon>Metazoa</taxon>
        <taxon>Ecdysozoa</taxon>
        <taxon>Arthropoda</taxon>
        <taxon>Hexapoda</taxon>
        <taxon>Insecta</taxon>
        <taxon>Pterygota</taxon>
        <taxon>Neoptera</taxon>
        <taxon>Paraneoptera</taxon>
        <taxon>Hemiptera</taxon>
        <taxon>Sternorrhyncha</taxon>
        <taxon>Psylloidea</taxon>
        <taxon>Psyllidae</taxon>
        <taxon>Psyllinae</taxon>
        <taxon>Cacopsylla</taxon>
    </lineage>
</organism>
<dbReference type="Pfam" id="PF00406">
    <property type="entry name" value="ADK"/>
    <property type="match status" value="1"/>
</dbReference>
<evidence type="ECO:0000256" key="3">
    <source>
        <dbReference type="ARBA" id="ARBA00022777"/>
    </source>
</evidence>
<dbReference type="GO" id="GO:0006139">
    <property type="term" value="P:nucleobase-containing compound metabolic process"/>
    <property type="evidence" value="ECO:0007669"/>
    <property type="project" value="InterPro"/>
</dbReference>
<evidence type="ECO:0000256" key="4">
    <source>
        <dbReference type="RuleBase" id="RU003330"/>
    </source>
</evidence>
<dbReference type="PROSITE" id="PS00113">
    <property type="entry name" value="ADENYLATE_KINASE"/>
    <property type="match status" value="1"/>
</dbReference>
<comment type="similarity">
    <text evidence="4">Belongs to the adenylate kinase family.</text>
</comment>
<dbReference type="GO" id="GO:0005524">
    <property type="term" value="F:ATP binding"/>
    <property type="evidence" value="ECO:0007669"/>
    <property type="project" value="InterPro"/>
</dbReference>
<dbReference type="InterPro" id="IPR000850">
    <property type="entry name" value="Adenylat/UMP-CMP_kin"/>
</dbReference>
<dbReference type="GO" id="GO:0019205">
    <property type="term" value="F:nucleobase-containing compound kinase activity"/>
    <property type="evidence" value="ECO:0007669"/>
    <property type="project" value="InterPro"/>
</dbReference>
<protein>
    <submittedName>
        <fullName evidence="5">Adenylate kinase isoenzyme 1</fullName>
    </submittedName>
</protein>
<evidence type="ECO:0000256" key="2">
    <source>
        <dbReference type="ARBA" id="ARBA00022741"/>
    </source>
</evidence>
<keyword evidence="2" id="KW-0547">Nucleotide-binding</keyword>
<dbReference type="Gene3D" id="3.40.50.300">
    <property type="entry name" value="P-loop containing nucleotide triphosphate hydrolases"/>
    <property type="match status" value="1"/>
</dbReference>
<keyword evidence="1 4" id="KW-0808">Transferase</keyword>
<evidence type="ECO:0000256" key="1">
    <source>
        <dbReference type="ARBA" id="ARBA00022679"/>
    </source>
</evidence>
<dbReference type="InterPro" id="IPR033690">
    <property type="entry name" value="Adenylat_kinase_CS"/>
</dbReference>
<dbReference type="PRINTS" id="PR00094">
    <property type="entry name" value="ADENYLTKNASE"/>
</dbReference>
<dbReference type="AlphaFoldDB" id="A0A8D8X2H1"/>
<sequence>MLAELDNAKVFLIDGYPRNVDQANVFVEQTKMPMVILYLDAPDDVILARLMKRGETSGRSDDNEKAIRRRLENAIVNDEPILKTYNACITKIDTNKKLEDIFPKVEADLKDRLLR</sequence>
<evidence type="ECO:0000313" key="5">
    <source>
        <dbReference type="EMBL" id="CAG6681302.1"/>
    </source>
</evidence>
<keyword evidence="3 4" id="KW-0418">Kinase</keyword>
<name>A0A8D8X2H1_9HEMI</name>
<proteinExistence type="inferred from homology"/>
<accession>A0A8D8X2H1</accession>
<dbReference type="InterPro" id="IPR027417">
    <property type="entry name" value="P-loop_NTPase"/>
</dbReference>
<dbReference type="PANTHER" id="PTHR23359">
    <property type="entry name" value="NUCLEOTIDE KINASE"/>
    <property type="match status" value="1"/>
</dbReference>